<sequence>MQSRPAEIVKSHQPLYAYSIPNDLLEILKLRSVDAQDEDIDAATEKVEIEGDKQTAVTTDTQQRKKYFCSTTQASFDTIEELRMHFHSDWYRYCVKLKADGRDTVSEDGFEEMLDDLSDSNDEEGEEDRLSKLLNKQTKLNTLSNSKIDDDDAFYAQKALNRTPLVWFDVKDDNLDDDTPGAQLGIYRALFPSPTPPSDEITNYLHKIQLSESQLSATESPRRWTLIMIGGGHFAACVVSIVPQVVRRNKRTEVDIGIVLKQKTFHRYTTRLTGLSARRKQGGAQSSNDMAKGKANSAGAMIRRYNEQALADDVRELLNEWKEDVDASERIFVRATSSANRRILFGSSNNDDCIMKKTDPRVRGFPFPTRRPTHNELIRCFQELTKVRVTYHTQNQLREQDEAWLAKVAPKPKPVFPQQQKTLSQTETARKLTPEEEEEIRINDIKNKAIEMTSKDRLEALKTHLDKNQTIFSNLDHSIDNDNNLLQVASLNNSYNIINWLLIDKEVDPTAHGGSRTAYELAKGKESRDAFRLAMGRLPNKWNWIDGARVPSALTPEQLAQSTTSAKDKERKKNLRDRMKEKRSAREEQESKQKEEEESKERERISKLPSHATTNTLGGASNTLPTTGLSQDLKMKIERERRARAAEARMANLAKK</sequence>
<comment type="domain">
    <text evidence="10">The VLRF1 domain mediates binding to the 60S ribosomal subunit.</text>
</comment>
<reference evidence="13 14" key="1">
    <citation type="submission" date="2019-03" db="EMBL/GenBank/DDBJ databases">
        <title>Sequencing 25 genomes of Wallemia mellicola.</title>
        <authorList>
            <person name="Gostincar C."/>
        </authorList>
    </citation>
    <scope>NUCLEOTIDE SEQUENCE [LARGE SCALE GENOMIC DNA]</scope>
    <source>
        <strain evidence="13 14">EXF-6152</strain>
    </source>
</reference>
<dbReference type="GO" id="GO:0016787">
    <property type="term" value="F:hydrolase activity"/>
    <property type="evidence" value="ECO:0007669"/>
    <property type="project" value="UniProtKB-KW"/>
</dbReference>
<evidence type="ECO:0000259" key="12">
    <source>
        <dbReference type="PROSITE" id="PS52044"/>
    </source>
</evidence>
<dbReference type="EMBL" id="SPRC01000026">
    <property type="protein sequence ID" value="TIB78436.1"/>
    <property type="molecule type" value="Genomic_DNA"/>
</dbReference>
<evidence type="ECO:0000256" key="5">
    <source>
        <dbReference type="ARBA" id="ARBA00022737"/>
    </source>
</evidence>
<evidence type="ECO:0000256" key="8">
    <source>
        <dbReference type="ARBA" id="ARBA00023043"/>
    </source>
</evidence>
<feature type="compositionally biased region" description="Basic and acidic residues" evidence="11">
    <location>
        <begin position="633"/>
        <end position="647"/>
    </location>
</feature>
<keyword evidence="3 10" id="KW-0963">Cytoplasm</keyword>
<evidence type="ECO:0000256" key="9">
    <source>
        <dbReference type="ARBA" id="ARBA00023054"/>
    </source>
</evidence>
<keyword evidence="8" id="KW-0040">ANK repeat</keyword>
<dbReference type="GO" id="GO:0005737">
    <property type="term" value="C:cytoplasm"/>
    <property type="evidence" value="ECO:0007669"/>
    <property type="project" value="UniProtKB-SubCell"/>
</dbReference>
<dbReference type="InterPro" id="IPR047139">
    <property type="entry name" value="ANKZ1/VMS1"/>
</dbReference>
<evidence type="ECO:0000256" key="7">
    <source>
        <dbReference type="ARBA" id="ARBA00022801"/>
    </source>
</evidence>
<keyword evidence="9" id="KW-0175">Coiled coil</keyword>
<comment type="subcellular location">
    <subcellularLocation>
        <location evidence="1">Cytoplasm</location>
    </subcellularLocation>
</comment>
<proteinExistence type="inferred from homology"/>
<evidence type="ECO:0000313" key="14">
    <source>
        <dbReference type="Proteomes" id="UP000310685"/>
    </source>
</evidence>
<dbReference type="PANTHER" id="PTHR16036:SF2">
    <property type="entry name" value="TRNA ENDONUCLEASE ANKZF1"/>
    <property type="match status" value="1"/>
</dbReference>
<evidence type="ECO:0000256" key="1">
    <source>
        <dbReference type="ARBA" id="ARBA00004496"/>
    </source>
</evidence>
<comment type="similarity">
    <text evidence="2 10">Belongs to the ANKZF1/VMS1 family.</text>
</comment>
<feature type="compositionally biased region" description="Polar residues" evidence="11">
    <location>
        <begin position="611"/>
        <end position="630"/>
    </location>
</feature>
<evidence type="ECO:0000256" key="2">
    <source>
        <dbReference type="ARBA" id="ARBA00009262"/>
    </source>
</evidence>
<dbReference type="PROSITE" id="PS52044">
    <property type="entry name" value="VLRF1"/>
    <property type="match status" value="1"/>
</dbReference>
<feature type="active site" evidence="10">
    <location>
        <position position="285"/>
    </location>
</feature>
<feature type="domain" description="VLRF1" evidence="12">
    <location>
        <begin position="220"/>
        <end position="387"/>
    </location>
</feature>
<keyword evidence="5" id="KW-0677">Repeat</keyword>
<gene>
    <name evidence="13" type="ORF">E3Q22_02608</name>
</gene>
<evidence type="ECO:0000256" key="10">
    <source>
        <dbReference type="PROSITE-ProRule" id="PRU01389"/>
    </source>
</evidence>
<feature type="region of interest" description="Disordered" evidence="11">
    <location>
        <begin position="414"/>
        <end position="435"/>
    </location>
</feature>
<evidence type="ECO:0000256" key="4">
    <source>
        <dbReference type="ARBA" id="ARBA00022722"/>
    </source>
</evidence>
<evidence type="ECO:0000256" key="6">
    <source>
        <dbReference type="ARBA" id="ARBA00022759"/>
    </source>
</evidence>
<keyword evidence="4 10" id="KW-0540">Nuclease</keyword>
<dbReference type="GO" id="GO:0036503">
    <property type="term" value="P:ERAD pathway"/>
    <property type="evidence" value="ECO:0007669"/>
    <property type="project" value="TreeGrafter"/>
</dbReference>
<feature type="region of interest" description="Disordered" evidence="11">
    <location>
        <begin position="555"/>
        <end position="656"/>
    </location>
</feature>
<name>A0A4T0M8A3_9BASI</name>
<dbReference type="PANTHER" id="PTHR16036">
    <property type="entry name" value="ANKYRIN REPEAT AND ZINC FINGER DOMAIN-CONTAINING PROTEIN 1"/>
    <property type="match status" value="1"/>
</dbReference>
<dbReference type="GO" id="GO:0004519">
    <property type="term" value="F:endonuclease activity"/>
    <property type="evidence" value="ECO:0007669"/>
    <property type="project" value="UniProtKB-KW"/>
</dbReference>
<evidence type="ECO:0000256" key="3">
    <source>
        <dbReference type="ARBA" id="ARBA00022490"/>
    </source>
</evidence>
<evidence type="ECO:0000256" key="11">
    <source>
        <dbReference type="SAM" id="MobiDB-lite"/>
    </source>
</evidence>
<accession>A0A4T0M8A3</accession>
<protein>
    <recommendedName>
        <fullName evidence="12">VLRF1 domain-containing protein</fullName>
    </recommendedName>
</protein>
<dbReference type="Proteomes" id="UP000310685">
    <property type="component" value="Unassembled WGS sequence"/>
</dbReference>
<feature type="compositionally biased region" description="Basic and acidic residues" evidence="11">
    <location>
        <begin position="566"/>
        <end position="606"/>
    </location>
</feature>
<dbReference type="Pfam" id="PF18826">
    <property type="entry name" value="bVLRF1"/>
    <property type="match status" value="1"/>
</dbReference>
<keyword evidence="6 10" id="KW-0255">Endonuclease</keyword>
<comment type="caution">
    <text evidence="13">The sequence shown here is derived from an EMBL/GenBank/DDBJ whole genome shotgun (WGS) entry which is preliminary data.</text>
</comment>
<dbReference type="InterPro" id="IPR041175">
    <property type="entry name" value="VLRF1/Vms1"/>
</dbReference>
<organism evidence="13 14">
    <name type="scientific">Wallemia mellicola</name>
    <dbReference type="NCBI Taxonomy" id="1708541"/>
    <lineage>
        <taxon>Eukaryota</taxon>
        <taxon>Fungi</taxon>
        <taxon>Dikarya</taxon>
        <taxon>Basidiomycota</taxon>
        <taxon>Wallemiomycotina</taxon>
        <taxon>Wallemiomycetes</taxon>
        <taxon>Wallemiales</taxon>
        <taxon>Wallemiaceae</taxon>
        <taxon>Wallemia</taxon>
    </lineage>
</organism>
<dbReference type="AlphaFoldDB" id="A0A4T0M8A3"/>
<evidence type="ECO:0000313" key="13">
    <source>
        <dbReference type="EMBL" id="TIB78436.1"/>
    </source>
</evidence>
<keyword evidence="7 10" id="KW-0378">Hydrolase</keyword>